<dbReference type="Proteomes" id="UP000242515">
    <property type="component" value="Unassembled WGS sequence"/>
</dbReference>
<dbReference type="RefSeq" id="WP_092677280.1">
    <property type="nucleotide sequence ID" value="NZ_FOGC01000010.1"/>
</dbReference>
<keyword evidence="1" id="KW-1133">Transmembrane helix</keyword>
<organism evidence="2 3">
    <name type="scientific">Rosenbergiella nectarea</name>
    <dbReference type="NCBI Taxonomy" id="988801"/>
    <lineage>
        <taxon>Bacteria</taxon>
        <taxon>Pseudomonadati</taxon>
        <taxon>Pseudomonadota</taxon>
        <taxon>Gammaproteobacteria</taxon>
        <taxon>Enterobacterales</taxon>
        <taxon>Erwiniaceae</taxon>
        <taxon>Rosenbergiella</taxon>
    </lineage>
</organism>
<keyword evidence="3" id="KW-1185">Reference proteome</keyword>
<gene>
    <name evidence="2" type="ORF">SAMN05216522_110101</name>
</gene>
<name>A0A1H9L058_9GAMM</name>
<feature type="transmembrane region" description="Helical" evidence="1">
    <location>
        <begin position="46"/>
        <end position="67"/>
    </location>
</feature>
<dbReference type="EMBL" id="FOGC01000010">
    <property type="protein sequence ID" value="SER04413.1"/>
    <property type="molecule type" value="Genomic_DNA"/>
</dbReference>
<dbReference type="AlphaFoldDB" id="A0A1H9L058"/>
<protein>
    <submittedName>
        <fullName evidence="2">Uncharacterized protein</fullName>
    </submittedName>
</protein>
<evidence type="ECO:0000256" key="1">
    <source>
        <dbReference type="SAM" id="Phobius"/>
    </source>
</evidence>
<keyword evidence="1" id="KW-0812">Transmembrane</keyword>
<evidence type="ECO:0000313" key="3">
    <source>
        <dbReference type="Proteomes" id="UP000242515"/>
    </source>
</evidence>
<reference evidence="3" key="1">
    <citation type="submission" date="2016-10" db="EMBL/GenBank/DDBJ databases">
        <authorList>
            <person name="Varghese N."/>
            <person name="Submissions S."/>
        </authorList>
    </citation>
    <scope>NUCLEOTIDE SEQUENCE [LARGE SCALE GENOMIC DNA]</scope>
    <source>
        <strain evidence="3">8N4</strain>
    </source>
</reference>
<dbReference type="STRING" id="988801.SAMN05216522_110101"/>
<keyword evidence="1" id="KW-0472">Membrane</keyword>
<evidence type="ECO:0000313" key="2">
    <source>
        <dbReference type="EMBL" id="SER04413.1"/>
    </source>
</evidence>
<proteinExistence type="predicted"/>
<dbReference type="OrthoDB" id="6402862at2"/>
<sequence length="151" mass="16635">MGFYWIWLGVAAIFAIIEFCTVTFFGLWMAIAALVPAITSYLCPHLSVVMQLLIWALSSLVCAFVWVKWIRSKPIAHVESALMGSEGILAEALQPGQLGTLLLSRPIQGKQEWVCCSDHSLARQTRVTVIAITENNIVKVQTSSSLKEGVK</sequence>
<accession>A0A1H9L058</accession>
<feature type="transmembrane region" description="Helical" evidence="1">
    <location>
        <begin position="7"/>
        <end position="34"/>
    </location>
</feature>